<organism evidence="7 8">
    <name type="scientific">Flavobacterium humi</name>
    <dbReference type="NCBI Taxonomy" id="2562683"/>
    <lineage>
        <taxon>Bacteria</taxon>
        <taxon>Pseudomonadati</taxon>
        <taxon>Bacteroidota</taxon>
        <taxon>Flavobacteriia</taxon>
        <taxon>Flavobacteriales</taxon>
        <taxon>Flavobacteriaceae</taxon>
        <taxon>Flavobacterium</taxon>
    </lineage>
</organism>
<evidence type="ECO:0000256" key="2">
    <source>
        <dbReference type="ARBA" id="ARBA00023136"/>
    </source>
</evidence>
<evidence type="ECO:0000313" key="8">
    <source>
        <dbReference type="Proteomes" id="UP000297407"/>
    </source>
</evidence>
<dbReference type="PANTHER" id="PTHR30329">
    <property type="entry name" value="STATOR ELEMENT OF FLAGELLAR MOTOR COMPLEX"/>
    <property type="match status" value="1"/>
</dbReference>
<dbReference type="GO" id="GO:0009279">
    <property type="term" value="C:cell outer membrane"/>
    <property type="evidence" value="ECO:0007669"/>
    <property type="project" value="UniProtKB-SubCell"/>
</dbReference>
<evidence type="ECO:0000259" key="6">
    <source>
        <dbReference type="PROSITE" id="PS51123"/>
    </source>
</evidence>
<comment type="subcellular location">
    <subcellularLocation>
        <location evidence="1">Cell outer membrane</location>
    </subcellularLocation>
</comment>
<dbReference type="Proteomes" id="UP000297407">
    <property type="component" value="Unassembled WGS sequence"/>
</dbReference>
<feature type="signal peptide" evidence="5">
    <location>
        <begin position="1"/>
        <end position="19"/>
    </location>
</feature>
<dbReference type="Gene3D" id="3.30.1330.60">
    <property type="entry name" value="OmpA-like domain"/>
    <property type="match status" value="1"/>
</dbReference>
<dbReference type="SUPFAM" id="SSF82171">
    <property type="entry name" value="DPP6 N-terminal domain-like"/>
    <property type="match status" value="1"/>
</dbReference>
<dbReference type="Gene3D" id="1.25.40.10">
    <property type="entry name" value="Tetratricopeptide repeat domain"/>
    <property type="match status" value="1"/>
</dbReference>
<dbReference type="InterPro" id="IPR011042">
    <property type="entry name" value="6-blade_b-propeller_TolB-like"/>
</dbReference>
<evidence type="ECO:0000256" key="3">
    <source>
        <dbReference type="ARBA" id="ARBA00023237"/>
    </source>
</evidence>
<accession>A0A4Z0LC87</accession>
<evidence type="ECO:0000256" key="1">
    <source>
        <dbReference type="ARBA" id="ARBA00004442"/>
    </source>
</evidence>
<keyword evidence="3" id="KW-0998">Cell outer membrane</keyword>
<evidence type="ECO:0000256" key="4">
    <source>
        <dbReference type="PROSITE-ProRule" id="PRU00473"/>
    </source>
</evidence>
<keyword evidence="2 4" id="KW-0472">Membrane</keyword>
<keyword evidence="8" id="KW-1185">Reference proteome</keyword>
<dbReference type="AlphaFoldDB" id="A0A4Z0LC87"/>
<name>A0A4Z0LC87_9FLAO</name>
<dbReference type="SUPFAM" id="SSF49464">
    <property type="entry name" value="Carboxypeptidase regulatory domain-like"/>
    <property type="match status" value="1"/>
</dbReference>
<dbReference type="InterPro" id="IPR008969">
    <property type="entry name" value="CarboxyPept-like_regulatory"/>
</dbReference>
<dbReference type="PANTHER" id="PTHR30329:SF21">
    <property type="entry name" value="LIPOPROTEIN YIAD-RELATED"/>
    <property type="match status" value="1"/>
</dbReference>
<keyword evidence="5" id="KW-0732">Signal</keyword>
<dbReference type="InterPro" id="IPR011990">
    <property type="entry name" value="TPR-like_helical_dom_sf"/>
</dbReference>
<protein>
    <submittedName>
        <fullName evidence="7">Cell envelope biogenesis protein OmpA</fullName>
    </submittedName>
</protein>
<feature type="domain" description="OmpA-like" evidence="6">
    <location>
        <begin position="504"/>
        <end position="623"/>
    </location>
</feature>
<dbReference type="Pfam" id="PF07676">
    <property type="entry name" value="PD40"/>
    <property type="match status" value="3"/>
</dbReference>
<reference evidence="7 8" key="1">
    <citation type="submission" date="2019-04" db="EMBL/GenBank/DDBJ databases">
        <title>Flavobacterium sp. strain DS2-A Genome sequencing and assembly.</title>
        <authorList>
            <person name="Kim I."/>
        </authorList>
    </citation>
    <scope>NUCLEOTIDE SEQUENCE [LARGE SCALE GENOMIC DNA]</scope>
    <source>
        <strain evidence="7 8">DS2-A</strain>
    </source>
</reference>
<proteinExistence type="predicted"/>
<dbReference type="PROSITE" id="PS51123">
    <property type="entry name" value="OMPA_2"/>
    <property type="match status" value="1"/>
</dbReference>
<dbReference type="InterPro" id="IPR036737">
    <property type="entry name" value="OmpA-like_sf"/>
</dbReference>
<dbReference type="RefSeq" id="WP_135524708.1">
    <property type="nucleotide sequence ID" value="NZ_SRLH01000001.1"/>
</dbReference>
<dbReference type="InterPro" id="IPR006665">
    <property type="entry name" value="OmpA-like"/>
</dbReference>
<dbReference type="InterPro" id="IPR011659">
    <property type="entry name" value="WD40"/>
</dbReference>
<dbReference type="SUPFAM" id="SSF103088">
    <property type="entry name" value="OmpA-like"/>
    <property type="match status" value="1"/>
</dbReference>
<comment type="caution">
    <text evidence="7">The sequence shown here is derived from an EMBL/GenBank/DDBJ whole genome shotgun (WGS) entry which is preliminary data.</text>
</comment>
<evidence type="ECO:0000256" key="5">
    <source>
        <dbReference type="SAM" id="SignalP"/>
    </source>
</evidence>
<dbReference type="InterPro" id="IPR006664">
    <property type="entry name" value="OMP_bac"/>
</dbReference>
<feature type="chain" id="PRO_5021472227" evidence="5">
    <location>
        <begin position="20"/>
        <end position="623"/>
    </location>
</feature>
<dbReference type="CDD" id="cd07185">
    <property type="entry name" value="OmpA_C-like"/>
    <property type="match status" value="1"/>
</dbReference>
<dbReference type="Pfam" id="PF00691">
    <property type="entry name" value="OmpA"/>
    <property type="match status" value="1"/>
</dbReference>
<gene>
    <name evidence="7" type="ORF">E4635_00780</name>
</gene>
<dbReference type="InterPro" id="IPR050330">
    <property type="entry name" value="Bact_OuterMem_StrucFunc"/>
</dbReference>
<dbReference type="EMBL" id="SRLH01000001">
    <property type="protein sequence ID" value="TGD59501.1"/>
    <property type="molecule type" value="Genomic_DNA"/>
</dbReference>
<sequence length="623" mass="68348">MKKNYIKIGLLLLMTTAYAQDKHTKKADEFFGSYQYVNAIGEYLKLAGDGKTSPYVAKQLADSYYNINNMDEASKWYAQAVVSKTDAETHYNYAQVLKTLGKYQEANVQMDAFAALLPNDARAKEHKSNPDYIPSLSNRSKMFDIATTNIKAKGSNDFGAVLSNDNTLYFASTRNASKKKDKWANQPYLDVFQSARQADGTLSEPVQVKELNTAFHDGPVTISHDGNTLFFARDRHSEGQYEKDKKTHVKVGQQGLYKAVKIDGQWSKIEALPFNSSNYSVSNPALSKDGKTLYFASNMPGGFGESDIWKVSVEANGYGTPQNLGDKINTPGKENFPFITEEGILYFASTGKQGFGGLDVFKIDTKTNEPAQNLGKPVNSEKDDFAFSFNNTLNVGYFSSNREGSDAIFSALAICKAEAIAFVTNKKTGEPISGASVSIADAKGNIIAAQTTDVSGKVGYNVECHTEYVFQVTAPNFERAVFPIQKITSGEFVVQAGLTPMEVIITDTEVILNNVYFDFNKSNITTPGAAELDKLVQVMKDNPAMVIFVKSHTDSKGSAAYNLKLSEQRAQATVQYLISKGIGQERISGKGMGSTSPKIACGSNCTEEEHAQNRRSEFIIVKK</sequence>
<dbReference type="Gene3D" id="2.120.10.30">
    <property type="entry name" value="TolB, C-terminal domain"/>
    <property type="match status" value="1"/>
</dbReference>
<evidence type="ECO:0000313" key="7">
    <source>
        <dbReference type="EMBL" id="TGD59501.1"/>
    </source>
</evidence>
<dbReference type="OrthoDB" id="9809364at2"/>
<dbReference type="PRINTS" id="PR01021">
    <property type="entry name" value="OMPADOMAIN"/>
</dbReference>
<dbReference type="SUPFAM" id="SSF48452">
    <property type="entry name" value="TPR-like"/>
    <property type="match status" value="1"/>
</dbReference>